<feature type="domain" description="Transcription regulator TrmB N-terminal" evidence="1">
    <location>
        <begin position="23"/>
        <end position="89"/>
    </location>
</feature>
<keyword evidence="3" id="KW-1185">Reference proteome</keyword>
<dbReference type="AlphaFoldDB" id="A0A7D5P300"/>
<sequence length="278" mass="30052">MSHDESAVGPDDDDLVAETASLLETFGLTSYEAKCFVALTRIGHGTAREIAEVADVPRPRVYDSVESLADRGLADVQDAQPRRFRAPEPRDAVETVRREYGERLDRLEGLLPRLQSPEPREERAGVWVVEGDDAVSDRLAALADDAGDELLVVLAVESLLTDEVRDALAAADERGVEITVASPSPAIREAVAETVPAASVVETWTWWESHPIRAGEISAILMADGRELIVSSDLETDLPGIDRHSAVWTDDERAPLVGLMRPLLAEAIRSGSPAHGPA</sequence>
<dbReference type="OrthoDB" id="30795at2157"/>
<gene>
    <name evidence="2" type="ORF">HZS55_11035</name>
</gene>
<dbReference type="SUPFAM" id="SSF46785">
    <property type="entry name" value="Winged helix' DNA-binding domain"/>
    <property type="match status" value="1"/>
</dbReference>
<dbReference type="InterPro" id="IPR036388">
    <property type="entry name" value="WH-like_DNA-bd_sf"/>
</dbReference>
<protein>
    <submittedName>
        <fullName evidence="2">TrmB family transcriptional regulator</fullName>
    </submittedName>
</protein>
<dbReference type="Pfam" id="PF01978">
    <property type="entry name" value="TrmB"/>
    <property type="match status" value="1"/>
</dbReference>
<dbReference type="PANTHER" id="PTHR34293:SF1">
    <property type="entry name" value="HTH-TYPE TRANSCRIPTIONAL REGULATOR TRMBL2"/>
    <property type="match status" value="1"/>
</dbReference>
<dbReference type="InterPro" id="IPR002831">
    <property type="entry name" value="Tscrpt_reg_TrmB_N"/>
</dbReference>
<dbReference type="GeneID" id="56078404"/>
<dbReference type="InterPro" id="IPR036390">
    <property type="entry name" value="WH_DNA-bd_sf"/>
</dbReference>
<organism evidence="2 3">
    <name type="scientific">Halosimplex rubrum</name>
    <dbReference type="NCBI Taxonomy" id="869889"/>
    <lineage>
        <taxon>Archaea</taxon>
        <taxon>Methanobacteriati</taxon>
        <taxon>Methanobacteriota</taxon>
        <taxon>Stenosarchaea group</taxon>
        <taxon>Halobacteria</taxon>
        <taxon>Halobacteriales</taxon>
        <taxon>Haloarculaceae</taxon>
        <taxon>Halosimplex</taxon>
    </lineage>
</organism>
<dbReference type="KEGG" id="hrr:HZS55_11035"/>
<evidence type="ECO:0000259" key="1">
    <source>
        <dbReference type="Pfam" id="PF01978"/>
    </source>
</evidence>
<accession>A0A7D5P300</accession>
<dbReference type="RefSeq" id="WP_179911719.1">
    <property type="nucleotide sequence ID" value="NZ_CP058910.1"/>
</dbReference>
<dbReference type="InterPro" id="IPR051797">
    <property type="entry name" value="TrmB-like"/>
</dbReference>
<dbReference type="EMBL" id="CP058910">
    <property type="protein sequence ID" value="QLH77801.1"/>
    <property type="molecule type" value="Genomic_DNA"/>
</dbReference>
<reference evidence="2 3" key="1">
    <citation type="submission" date="2020-07" db="EMBL/GenBank/DDBJ databases">
        <title>Halosimplex pelagicum sp. nov. and Halosimplex rubrum sp. nov., isolated from salted brown alga Laminaria, and emended description of the genus Halosimplex.</title>
        <authorList>
            <person name="Cui H."/>
        </authorList>
    </citation>
    <scope>NUCLEOTIDE SEQUENCE [LARGE SCALE GENOMIC DNA]</scope>
    <source>
        <strain evidence="2 3">R27</strain>
    </source>
</reference>
<dbReference type="PANTHER" id="PTHR34293">
    <property type="entry name" value="HTH-TYPE TRANSCRIPTIONAL REGULATOR TRMBL2"/>
    <property type="match status" value="1"/>
</dbReference>
<name>A0A7D5P300_9EURY</name>
<dbReference type="Gene3D" id="1.10.10.10">
    <property type="entry name" value="Winged helix-like DNA-binding domain superfamily/Winged helix DNA-binding domain"/>
    <property type="match status" value="1"/>
</dbReference>
<evidence type="ECO:0000313" key="3">
    <source>
        <dbReference type="Proteomes" id="UP000509667"/>
    </source>
</evidence>
<dbReference type="Proteomes" id="UP000509667">
    <property type="component" value="Chromosome"/>
</dbReference>
<proteinExistence type="predicted"/>
<evidence type="ECO:0000313" key="2">
    <source>
        <dbReference type="EMBL" id="QLH77801.1"/>
    </source>
</evidence>